<name>A0A4U1CK44_9SPHI</name>
<dbReference type="SMART" id="SM00360">
    <property type="entry name" value="RRM"/>
    <property type="match status" value="1"/>
</dbReference>
<dbReference type="InterPro" id="IPR000504">
    <property type="entry name" value="RRM_dom"/>
</dbReference>
<dbReference type="InterPro" id="IPR035979">
    <property type="entry name" value="RBD_domain_sf"/>
</dbReference>
<dbReference type="AlphaFoldDB" id="A0A4U1CK44"/>
<sequence length="84" mass="9301">MVKLHVVGFPSHFGEIELLELFSLYVIVDDLYFVTDRNTGLKLGYAFVGLKDEIAADRAIANINGSMIGRNKLKVSLAITRSSK</sequence>
<feature type="domain" description="RRM" evidence="1">
    <location>
        <begin position="2"/>
        <end position="80"/>
    </location>
</feature>
<protein>
    <submittedName>
        <fullName evidence="2">RNA-binding protein</fullName>
    </submittedName>
</protein>
<dbReference type="InterPro" id="IPR012677">
    <property type="entry name" value="Nucleotide-bd_a/b_plait_sf"/>
</dbReference>
<accession>A0A4U1CK44</accession>
<comment type="caution">
    <text evidence="2">The sequence shown here is derived from an EMBL/GenBank/DDBJ whole genome shotgun (WGS) entry which is preliminary data.</text>
</comment>
<evidence type="ECO:0000313" key="2">
    <source>
        <dbReference type="EMBL" id="TKC06996.1"/>
    </source>
</evidence>
<dbReference type="OrthoDB" id="797376at2"/>
<dbReference type="GO" id="GO:0003723">
    <property type="term" value="F:RNA binding"/>
    <property type="evidence" value="ECO:0007669"/>
    <property type="project" value="InterPro"/>
</dbReference>
<evidence type="ECO:0000313" key="3">
    <source>
        <dbReference type="Proteomes" id="UP000307244"/>
    </source>
</evidence>
<keyword evidence="3" id="KW-1185">Reference proteome</keyword>
<gene>
    <name evidence="2" type="ORF">FA047_06930</name>
</gene>
<dbReference type="RefSeq" id="WP_136835269.1">
    <property type="nucleotide sequence ID" value="NZ_SWBQ01000002.1"/>
</dbReference>
<evidence type="ECO:0000259" key="1">
    <source>
        <dbReference type="PROSITE" id="PS50102"/>
    </source>
</evidence>
<reference evidence="2 3" key="1">
    <citation type="submission" date="2019-04" db="EMBL/GenBank/DDBJ databases">
        <title>Pedobacter sp. RP-3-15 sp. nov., isolated from Arctic soil.</title>
        <authorList>
            <person name="Dahal R.H."/>
            <person name="Kim D.-U."/>
        </authorList>
    </citation>
    <scope>NUCLEOTIDE SEQUENCE [LARGE SCALE GENOMIC DNA]</scope>
    <source>
        <strain evidence="2 3">RP-3-15</strain>
    </source>
</reference>
<dbReference type="SUPFAM" id="SSF54928">
    <property type="entry name" value="RNA-binding domain, RBD"/>
    <property type="match status" value="1"/>
</dbReference>
<proteinExistence type="predicted"/>
<dbReference type="PROSITE" id="PS50102">
    <property type="entry name" value="RRM"/>
    <property type="match status" value="1"/>
</dbReference>
<dbReference type="PANTHER" id="PTHR15241">
    <property type="entry name" value="TRANSFORMER-2-RELATED"/>
    <property type="match status" value="1"/>
</dbReference>
<organism evidence="2 3">
    <name type="scientific">Pedobacter frigoris</name>
    <dbReference type="NCBI Taxonomy" id="2571272"/>
    <lineage>
        <taxon>Bacteria</taxon>
        <taxon>Pseudomonadati</taxon>
        <taxon>Bacteroidota</taxon>
        <taxon>Sphingobacteriia</taxon>
        <taxon>Sphingobacteriales</taxon>
        <taxon>Sphingobacteriaceae</taxon>
        <taxon>Pedobacter</taxon>
    </lineage>
</organism>
<dbReference type="Pfam" id="PF00076">
    <property type="entry name" value="RRM_1"/>
    <property type="match status" value="1"/>
</dbReference>
<dbReference type="PANTHER" id="PTHR15241:SF304">
    <property type="entry name" value="RRM DOMAIN-CONTAINING PROTEIN"/>
    <property type="match status" value="1"/>
</dbReference>
<dbReference type="Gene3D" id="3.30.70.330">
    <property type="match status" value="1"/>
</dbReference>
<dbReference type="EMBL" id="SWBQ01000002">
    <property type="protein sequence ID" value="TKC06996.1"/>
    <property type="molecule type" value="Genomic_DNA"/>
</dbReference>
<dbReference type="Proteomes" id="UP000307244">
    <property type="component" value="Unassembled WGS sequence"/>
</dbReference>